<organism evidence="10 11">
    <name type="scientific">Varanus komodoensis</name>
    <name type="common">Komodo dragon</name>
    <dbReference type="NCBI Taxonomy" id="61221"/>
    <lineage>
        <taxon>Eukaryota</taxon>
        <taxon>Metazoa</taxon>
        <taxon>Chordata</taxon>
        <taxon>Craniata</taxon>
        <taxon>Vertebrata</taxon>
        <taxon>Euteleostomi</taxon>
        <taxon>Lepidosauria</taxon>
        <taxon>Squamata</taxon>
        <taxon>Bifurcata</taxon>
        <taxon>Unidentata</taxon>
        <taxon>Episquamata</taxon>
        <taxon>Toxicofera</taxon>
        <taxon>Anguimorpha</taxon>
        <taxon>Paleoanguimorpha</taxon>
        <taxon>Varanoidea</taxon>
        <taxon>Varanidae</taxon>
        <taxon>Varanus</taxon>
    </lineage>
</organism>
<keyword evidence="2" id="KW-0963">Cytoplasm</keyword>
<dbReference type="CDD" id="cd17128">
    <property type="entry name" value="Ubl_IKKE"/>
    <property type="match status" value="1"/>
</dbReference>
<dbReference type="Gene3D" id="3.10.20.90">
    <property type="entry name" value="Phosphatidylinositol 3-kinase Catalytic Subunit, Chain A, domain 1"/>
    <property type="match status" value="1"/>
</dbReference>
<evidence type="ECO:0000256" key="2">
    <source>
        <dbReference type="ARBA" id="ARBA00022490"/>
    </source>
</evidence>
<dbReference type="SMART" id="SM00220">
    <property type="entry name" value="S_TKc"/>
    <property type="match status" value="1"/>
</dbReference>
<dbReference type="GO" id="GO:0005524">
    <property type="term" value="F:ATP binding"/>
    <property type="evidence" value="ECO:0007669"/>
    <property type="project" value="UniProtKB-UniRule"/>
</dbReference>
<dbReference type="GO" id="GO:0005737">
    <property type="term" value="C:cytoplasm"/>
    <property type="evidence" value="ECO:0007669"/>
    <property type="project" value="UniProtKB-SubCell"/>
</dbReference>
<evidence type="ECO:0000313" key="10">
    <source>
        <dbReference type="Ensembl" id="ENSVKKP00000013150.1"/>
    </source>
</evidence>
<evidence type="ECO:0000256" key="5">
    <source>
        <dbReference type="ARBA" id="ARBA00022741"/>
    </source>
</evidence>
<evidence type="ECO:0000256" key="4">
    <source>
        <dbReference type="ARBA" id="ARBA00022679"/>
    </source>
</evidence>
<dbReference type="InterPro" id="IPR017441">
    <property type="entry name" value="Protein_kinase_ATP_BS"/>
</dbReference>
<dbReference type="FunFam" id="3.10.20.90:FF:000112">
    <property type="entry name" value="TANK binding kinase TBK1"/>
    <property type="match status" value="1"/>
</dbReference>
<protein>
    <submittedName>
        <fullName evidence="10">Inhibitor of nuclear factor kappa B kinase subunit epsilon</fullName>
    </submittedName>
</protein>
<evidence type="ECO:0000256" key="1">
    <source>
        <dbReference type="ARBA" id="ARBA00004496"/>
    </source>
</evidence>
<dbReference type="InterPro" id="IPR041087">
    <property type="entry name" value="TBK1_ULD"/>
</dbReference>
<keyword evidence="6" id="KW-0418">Kinase</keyword>
<dbReference type="PROSITE" id="PS50011">
    <property type="entry name" value="PROTEIN_KINASE_DOM"/>
    <property type="match status" value="1"/>
</dbReference>
<dbReference type="Pfam" id="PF18396">
    <property type="entry name" value="TBK1_ULD"/>
    <property type="match status" value="1"/>
</dbReference>
<evidence type="ECO:0000256" key="8">
    <source>
        <dbReference type="PROSITE-ProRule" id="PRU10141"/>
    </source>
</evidence>
<evidence type="ECO:0000313" key="11">
    <source>
        <dbReference type="Proteomes" id="UP000694545"/>
    </source>
</evidence>
<dbReference type="Gene3D" id="1.10.510.10">
    <property type="entry name" value="Transferase(Phosphotransferase) domain 1"/>
    <property type="match status" value="1"/>
</dbReference>
<name>A0A8D2JIP3_VARKO</name>
<dbReference type="FunFam" id="1.10.510.10:FF:000100">
    <property type="entry name" value="inhibitor of nuclear factor kappa-B kinase subunit epsilon"/>
    <property type="match status" value="1"/>
</dbReference>
<dbReference type="GO" id="GO:0006950">
    <property type="term" value="P:response to stress"/>
    <property type="evidence" value="ECO:0007669"/>
    <property type="project" value="UniProtKB-ARBA"/>
</dbReference>
<proteinExistence type="predicted"/>
<evidence type="ECO:0000256" key="6">
    <source>
        <dbReference type="ARBA" id="ARBA00022777"/>
    </source>
</evidence>
<evidence type="ECO:0000256" key="7">
    <source>
        <dbReference type="ARBA" id="ARBA00022840"/>
    </source>
</evidence>
<dbReference type="Ensembl" id="ENSVKKT00000013468.1">
    <property type="protein sequence ID" value="ENSVKKP00000013150.1"/>
    <property type="gene ID" value="ENSVKKG00000009097.1"/>
</dbReference>
<dbReference type="GO" id="GO:0009967">
    <property type="term" value="P:positive regulation of signal transduction"/>
    <property type="evidence" value="ECO:0007669"/>
    <property type="project" value="UniProtKB-ARBA"/>
</dbReference>
<keyword evidence="11" id="KW-1185">Reference proteome</keyword>
<dbReference type="GO" id="GO:0004674">
    <property type="term" value="F:protein serine/threonine kinase activity"/>
    <property type="evidence" value="ECO:0007669"/>
    <property type="project" value="UniProtKB-KW"/>
</dbReference>
<dbReference type="AlphaFoldDB" id="A0A8D2JIP3"/>
<dbReference type="PANTHER" id="PTHR22969:SF10">
    <property type="entry name" value="INHIBITOR OF NUCLEAR FACTOR KAPPA-B KINASE SUBUNIT EPSILON"/>
    <property type="match status" value="1"/>
</dbReference>
<dbReference type="SUPFAM" id="SSF56112">
    <property type="entry name" value="Protein kinase-like (PK-like)"/>
    <property type="match status" value="1"/>
</dbReference>
<dbReference type="InterPro" id="IPR000719">
    <property type="entry name" value="Prot_kinase_dom"/>
</dbReference>
<keyword evidence="3" id="KW-0723">Serine/threonine-protein kinase</keyword>
<comment type="subcellular location">
    <subcellularLocation>
        <location evidence="1">Cytoplasm</location>
    </subcellularLocation>
</comment>
<keyword evidence="4" id="KW-0808">Transferase</keyword>
<dbReference type="GO" id="GO:0045089">
    <property type="term" value="P:positive regulation of innate immune response"/>
    <property type="evidence" value="ECO:0007669"/>
    <property type="project" value="UniProtKB-ARBA"/>
</dbReference>
<dbReference type="Pfam" id="PF18394">
    <property type="entry name" value="TBK1_CCD1"/>
    <property type="match status" value="2"/>
</dbReference>
<keyword evidence="7 8" id="KW-0067">ATP-binding</keyword>
<dbReference type="InterPro" id="IPR011009">
    <property type="entry name" value="Kinase-like_dom_sf"/>
</dbReference>
<dbReference type="Proteomes" id="UP000694545">
    <property type="component" value="Unplaced"/>
</dbReference>
<dbReference type="Gene3D" id="1.20.1270.420">
    <property type="match status" value="1"/>
</dbReference>
<dbReference type="FunFam" id="3.30.200.20:FF:000106">
    <property type="entry name" value="serine/threonine-protein kinase TBK1 isoform X1"/>
    <property type="match status" value="1"/>
</dbReference>
<dbReference type="PANTHER" id="PTHR22969">
    <property type="entry name" value="IKB KINASE"/>
    <property type="match status" value="1"/>
</dbReference>
<evidence type="ECO:0000256" key="3">
    <source>
        <dbReference type="ARBA" id="ARBA00022527"/>
    </source>
</evidence>
<sequence length="596" mass="67813">MQSTLSYLWKMDDVLGQGATASVYKARNKKSGELVAVKVFNTASYLRPQEAQIREFEVLRKLNHQNIVKLFAVEEIESSKQKVLVMEYCSGGSLLGLLEEPENAFGLSESEFLIVLRCVVAGMNHLRENGIVHRDIKPGNIMRLTGEDGESIYKLTDFGAARELDDDEKFESVYGTEEYLHPDMYKRAVLKKPQQKAYGVTVDLWSIGVTFYHAATGRLPFIPFGGPRRNKEIMYKITTEKPSGAIAGTQDQENGPIAWTYELPIACRLSLGLKRQLVPVLANILEADQEECWGFDQFFAETNDILHRTIIHIFSLSQVSMHRVYIHSYNTATIFLEQVFSQTNIAPHHQEYFFEGHPCDLEPNLQAHNFPRTTENSPLIMLSMELEDPVGLRYRDPALEFPKFLPKIDVVVDCSTAKGVLTATYQTLRISQSFLQCQELLLSGLYWLHVTGDTASSPCYSLTGLVHLFLFLTSFLSIQKMEACLDKMQLIYSQFKKVRKSGEIMHILFCFIFRVNLGHLAKKVLSVFHENCVQHYQAALSGHGTRMRVPDILIIINLCLWGHKLSSLNWFCQNLGVTIKLRSHSTESRCKNQLHI</sequence>
<keyword evidence="5 8" id="KW-0547">Nucleotide-binding</keyword>
<dbReference type="PROSITE" id="PS00107">
    <property type="entry name" value="PROTEIN_KINASE_ATP"/>
    <property type="match status" value="1"/>
</dbReference>
<reference evidence="10" key="2">
    <citation type="submission" date="2025-09" db="UniProtKB">
        <authorList>
            <consortium name="Ensembl"/>
        </authorList>
    </citation>
    <scope>IDENTIFICATION</scope>
</reference>
<dbReference type="GO" id="GO:0010628">
    <property type="term" value="P:positive regulation of gene expression"/>
    <property type="evidence" value="ECO:0007669"/>
    <property type="project" value="UniProtKB-ARBA"/>
</dbReference>
<dbReference type="OMA" id="AEQAKCW"/>
<feature type="domain" description="Protein kinase" evidence="9">
    <location>
        <begin position="9"/>
        <end position="310"/>
    </location>
</feature>
<evidence type="ECO:0000259" key="9">
    <source>
        <dbReference type="PROSITE" id="PS50011"/>
    </source>
</evidence>
<reference evidence="10" key="1">
    <citation type="submission" date="2025-08" db="UniProtKB">
        <authorList>
            <consortium name="Ensembl"/>
        </authorList>
    </citation>
    <scope>IDENTIFICATION</scope>
</reference>
<accession>A0A8D2JIP3</accession>
<dbReference type="Pfam" id="PF00069">
    <property type="entry name" value="Pkinase"/>
    <property type="match status" value="1"/>
</dbReference>
<dbReference type="InterPro" id="IPR051180">
    <property type="entry name" value="IKK"/>
</dbReference>
<feature type="binding site" evidence="8">
    <location>
        <position position="38"/>
    </location>
    <ligand>
        <name>ATP</name>
        <dbReference type="ChEBI" id="CHEBI:30616"/>
    </ligand>
</feature>
<dbReference type="InterPro" id="IPR041309">
    <property type="entry name" value="TBK1_CC1"/>
</dbReference>
<dbReference type="Gene3D" id="3.30.200.20">
    <property type="entry name" value="Phosphorylase Kinase, domain 1"/>
    <property type="match status" value="1"/>
</dbReference>